<reference evidence="2 3" key="1">
    <citation type="submission" date="2015-10" db="EMBL/GenBank/DDBJ databases">
        <title>Butyribacter intestini gen. nov., sp. nov., a butyric acid-producing bacterium of the family Lachnospiraceae isolated from the human faeces.</title>
        <authorList>
            <person name="Zou Y."/>
            <person name="Xue W."/>
            <person name="Luo G."/>
            <person name="Lv M."/>
        </authorList>
    </citation>
    <scope>NUCLEOTIDE SEQUENCE [LARGE SCALE GENOMIC DNA]</scope>
    <source>
        <strain evidence="2 3">TF01-11</strain>
    </source>
</reference>
<dbReference type="InterPro" id="IPR039564">
    <property type="entry name" value="Peptidase_C39-like"/>
</dbReference>
<dbReference type="Gene3D" id="3.90.70.10">
    <property type="entry name" value="Cysteine proteinases"/>
    <property type="match status" value="1"/>
</dbReference>
<gene>
    <name evidence="2" type="ORF">APZ18_14370</name>
</gene>
<name>A0AAW3JPL7_9FIRM</name>
<dbReference type="RefSeq" id="WP_055946301.1">
    <property type="nucleotide sequence ID" value="NZ_DBGDCA010000428.1"/>
</dbReference>
<dbReference type="Proteomes" id="UP000050833">
    <property type="component" value="Unassembled WGS sequence"/>
</dbReference>
<proteinExistence type="predicted"/>
<dbReference type="Pfam" id="PF13529">
    <property type="entry name" value="Peptidase_C39_2"/>
    <property type="match status" value="1"/>
</dbReference>
<dbReference type="AlphaFoldDB" id="A0AAW3JPL7"/>
<evidence type="ECO:0000313" key="2">
    <source>
        <dbReference type="EMBL" id="KQC84099.1"/>
    </source>
</evidence>
<organism evidence="2 3">
    <name type="scientific">Butyribacter intestini</name>
    <dbReference type="NCBI Taxonomy" id="1703332"/>
    <lineage>
        <taxon>Bacteria</taxon>
        <taxon>Bacillati</taxon>
        <taxon>Bacillota</taxon>
        <taxon>Clostridia</taxon>
        <taxon>Lachnospirales</taxon>
        <taxon>Lachnospiraceae</taxon>
        <taxon>Butyribacter</taxon>
    </lineage>
</organism>
<dbReference type="EMBL" id="LLKB01000007">
    <property type="protein sequence ID" value="KQC84099.1"/>
    <property type="molecule type" value="Genomic_DNA"/>
</dbReference>
<accession>A0AAW3JPL7</accession>
<comment type="caution">
    <text evidence="2">The sequence shown here is derived from an EMBL/GenBank/DDBJ whole genome shotgun (WGS) entry which is preliminary data.</text>
</comment>
<sequence length="226" mass="25176">MSTKRYKRRKRNLKKLTLAILLFFIIFRGVPKVIDTASNAISAVLNNGSIETAKSHGNITSKELSEGIPLLIQWDKRWRDAAYGNSDIGISGCAPTCLSMVISGLTRNKQITPYKVAKFAERNGYYIEGTGTSWSLMTEGASAFGITGTEIPLSKYTVFSHLENNDPIICSMKPGDFTTAGHFIVLTKTENGQIKVNDPNSRSRSRLWDYETLAKQIKNLWAFSKN</sequence>
<evidence type="ECO:0000313" key="3">
    <source>
        <dbReference type="Proteomes" id="UP000050833"/>
    </source>
</evidence>
<keyword evidence="3" id="KW-1185">Reference proteome</keyword>
<evidence type="ECO:0000259" key="1">
    <source>
        <dbReference type="Pfam" id="PF13529"/>
    </source>
</evidence>
<feature type="domain" description="Peptidase C39-like" evidence="1">
    <location>
        <begin position="67"/>
        <end position="200"/>
    </location>
</feature>
<protein>
    <recommendedName>
        <fullName evidence="1">Peptidase C39-like domain-containing protein</fullName>
    </recommendedName>
</protein>